<evidence type="ECO:0000256" key="1">
    <source>
        <dbReference type="ARBA" id="ARBA00004613"/>
    </source>
</evidence>
<evidence type="ECO:0000256" key="6">
    <source>
        <dbReference type="SAM" id="MobiDB-lite"/>
    </source>
</evidence>
<evidence type="ECO:0000313" key="8">
    <source>
        <dbReference type="EMBL" id="PXF62306.1"/>
    </source>
</evidence>
<keyword evidence="9" id="KW-1185">Reference proteome</keyword>
<keyword evidence="5" id="KW-0325">Glycoprotein</keyword>
<accession>A0A318CZA5</accession>
<sequence length="204" mass="23619">MVQAASLRRLKQKLDQEGLLNISYMVVNHQGNDSRENYQVLKSKVREALPVYQQEIGQPDVWSLLQGEKDDFLIYDRCGQQSFHLGLPYTDLRQRYVEHGIRQTYCQTICTNCSLVGQHSVCSVRDAAEQKETEAGDHHSHLRDLTHNSHKKAVRWPLPKNRTQSEQVEHVDHQHYQHHHLQHQHTEFSVSEGGAHGLHRLGDP</sequence>
<evidence type="ECO:0000256" key="5">
    <source>
        <dbReference type="ARBA" id="ARBA00023180"/>
    </source>
</evidence>
<dbReference type="Proteomes" id="UP000247689">
    <property type="component" value="Unassembled WGS sequence"/>
</dbReference>
<dbReference type="GO" id="GO:0005576">
    <property type="term" value="C:extracellular region"/>
    <property type="evidence" value="ECO:0007669"/>
    <property type="project" value="UniProtKB-SubCell"/>
</dbReference>
<dbReference type="Pfam" id="PF04592">
    <property type="entry name" value="SelP_N"/>
    <property type="match status" value="1"/>
</dbReference>
<reference evidence="8 9" key="1">
    <citation type="submission" date="2018-05" db="EMBL/GenBank/DDBJ databases">
        <title>Kangiella spongicola genome sequence.</title>
        <authorList>
            <person name="Maclea K.S."/>
            <person name="Goen A.E."/>
            <person name="Kelley C."/>
            <person name="Underriner A."/>
            <person name="Silverwood T."/>
            <person name="Trachtenberg A.M."/>
        </authorList>
    </citation>
    <scope>NUCLEOTIDE SEQUENCE [LARGE SCALE GENOMIC DNA]</scope>
    <source>
        <strain evidence="8 9">ATCC BAA-2076</strain>
    </source>
</reference>
<keyword evidence="3" id="KW-0732">Signal</keyword>
<name>A0A318CZA5_9GAMM</name>
<keyword evidence="2" id="KW-0964">Secreted</keyword>
<evidence type="ECO:0000256" key="4">
    <source>
        <dbReference type="ARBA" id="ARBA00022933"/>
    </source>
</evidence>
<dbReference type="InterPro" id="IPR037941">
    <property type="entry name" value="SeP"/>
</dbReference>
<dbReference type="GO" id="GO:0008430">
    <property type="term" value="F:selenium binding"/>
    <property type="evidence" value="ECO:0007669"/>
    <property type="project" value="InterPro"/>
</dbReference>
<evidence type="ECO:0000256" key="3">
    <source>
        <dbReference type="ARBA" id="ARBA00022729"/>
    </source>
</evidence>
<organism evidence="8 9">
    <name type="scientific">Kangiella spongicola</name>
    <dbReference type="NCBI Taxonomy" id="796379"/>
    <lineage>
        <taxon>Bacteria</taxon>
        <taxon>Pseudomonadati</taxon>
        <taxon>Pseudomonadota</taxon>
        <taxon>Gammaproteobacteria</taxon>
        <taxon>Kangiellales</taxon>
        <taxon>Kangiellaceae</taxon>
        <taxon>Kangiella</taxon>
    </lineage>
</organism>
<gene>
    <name evidence="8" type="ORF">DL796_12205</name>
</gene>
<keyword evidence="4" id="KW-0712">Selenocysteine</keyword>
<dbReference type="InterPro" id="IPR007671">
    <property type="entry name" value="Selenoprotein-P_N"/>
</dbReference>
<feature type="domain" description="Selenoprotein P N-terminal" evidence="7">
    <location>
        <begin position="1"/>
        <end position="185"/>
    </location>
</feature>
<feature type="region of interest" description="Disordered" evidence="6">
    <location>
        <begin position="132"/>
        <end position="153"/>
    </location>
</feature>
<evidence type="ECO:0000259" key="7">
    <source>
        <dbReference type="Pfam" id="PF04592"/>
    </source>
</evidence>
<proteinExistence type="predicted"/>
<dbReference type="GO" id="GO:0001887">
    <property type="term" value="P:selenium compound metabolic process"/>
    <property type="evidence" value="ECO:0007669"/>
    <property type="project" value="TreeGrafter"/>
</dbReference>
<protein>
    <recommendedName>
        <fullName evidence="7">Selenoprotein P N-terminal domain-containing protein</fullName>
    </recommendedName>
</protein>
<evidence type="ECO:0000256" key="2">
    <source>
        <dbReference type="ARBA" id="ARBA00022525"/>
    </source>
</evidence>
<dbReference type="EMBL" id="QICH01000072">
    <property type="protein sequence ID" value="PXF62306.1"/>
    <property type="molecule type" value="Genomic_DNA"/>
</dbReference>
<evidence type="ECO:0000313" key="9">
    <source>
        <dbReference type="Proteomes" id="UP000247689"/>
    </source>
</evidence>
<dbReference type="PANTHER" id="PTHR10105">
    <property type="entry name" value="SELENOPROTEIN P"/>
    <property type="match status" value="1"/>
</dbReference>
<feature type="region of interest" description="Disordered" evidence="6">
    <location>
        <begin position="180"/>
        <end position="204"/>
    </location>
</feature>
<feature type="compositionally biased region" description="Basic and acidic residues" evidence="6">
    <location>
        <begin position="132"/>
        <end position="147"/>
    </location>
</feature>
<comment type="caution">
    <text evidence="8">The sequence shown here is derived from an EMBL/GenBank/DDBJ whole genome shotgun (WGS) entry which is preliminary data.</text>
</comment>
<dbReference type="PANTHER" id="PTHR10105:SF3">
    <property type="entry name" value="SELENOPROTEIN P"/>
    <property type="match status" value="1"/>
</dbReference>
<dbReference type="AlphaFoldDB" id="A0A318CZA5"/>
<comment type="subcellular location">
    <subcellularLocation>
        <location evidence="1">Secreted</location>
    </subcellularLocation>
</comment>